<keyword evidence="1" id="KW-1133">Transmembrane helix</keyword>
<keyword evidence="3" id="KW-1185">Reference proteome</keyword>
<dbReference type="GO" id="GO:0005886">
    <property type="term" value="C:plasma membrane"/>
    <property type="evidence" value="ECO:0007669"/>
    <property type="project" value="InterPro"/>
</dbReference>
<feature type="transmembrane region" description="Helical" evidence="1">
    <location>
        <begin position="56"/>
        <end position="75"/>
    </location>
</feature>
<dbReference type="Proteomes" id="UP000095255">
    <property type="component" value="Unassembled WGS sequence"/>
</dbReference>
<dbReference type="EMBL" id="MJAT01000004">
    <property type="protein sequence ID" value="OEH86429.1"/>
    <property type="molecule type" value="Genomic_DNA"/>
</dbReference>
<dbReference type="InterPro" id="IPR012651">
    <property type="entry name" value="Thia_Transptr_ThiT"/>
</dbReference>
<accession>A0A1E5L8W2</accession>
<keyword evidence="1" id="KW-0812">Transmembrane</keyword>
<dbReference type="Pfam" id="PF09515">
    <property type="entry name" value="Thia_YuaJ"/>
    <property type="match status" value="1"/>
</dbReference>
<dbReference type="AlphaFoldDB" id="A0A1E5L8W2"/>
<proteinExistence type="predicted"/>
<dbReference type="STRING" id="1390249.BHU72_13505"/>
<feature type="transmembrane region" description="Helical" evidence="1">
    <location>
        <begin position="31"/>
        <end position="49"/>
    </location>
</feature>
<evidence type="ECO:0000313" key="2">
    <source>
        <dbReference type="EMBL" id="OEH86429.1"/>
    </source>
</evidence>
<dbReference type="NCBIfam" id="TIGR02357">
    <property type="entry name" value="ECF_ThiT_YuaJ"/>
    <property type="match status" value="1"/>
</dbReference>
<dbReference type="GO" id="GO:0015234">
    <property type="term" value="F:thiamine transmembrane transporter activity"/>
    <property type="evidence" value="ECO:0007669"/>
    <property type="project" value="InterPro"/>
</dbReference>
<organism evidence="2 3">
    <name type="scientific">Desulfuribacillus stibiiarsenatis</name>
    <dbReference type="NCBI Taxonomy" id="1390249"/>
    <lineage>
        <taxon>Bacteria</taxon>
        <taxon>Bacillati</taxon>
        <taxon>Bacillota</taxon>
        <taxon>Desulfuribacillia</taxon>
        <taxon>Desulfuribacillales</taxon>
        <taxon>Desulfuribacillaceae</taxon>
        <taxon>Desulfuribacillus</taxon>
    </lineage>
</organism>
<keyword evidence="1" id="KW-0472">Membrane</keyword>
<feature type="transmembrane region" description="Helical" evidence="1">
    <location>
        <begin position="111"/>
        <end position="136"/>
    </location>
</feature>
<dbReference type="OrthoDB" id="9795813at2"/>
<feature type="transmembrane region" description="Helical" evidence="1">
    <location>
        <begin position="7"/>
        <end position="25"/>
    </location>
</feature>
<name>A0A1E5L8W2_9FIRM</name>
<dbReference type="Gene3D" id="1.10.1760.20">
    <property type="match status" value="1"/>
</dbReference>
<feature type="transmembrane region" description="Helical" evidence="1">
    <location>
        <begin position="81"/>
        <end position="99"/>
    </location>
</feature>
<protein>
    <submittedName>
        <fullName evidence="2">Energy-coupled thiamine transporter ThiT</fullName>
    </submittedName>
</protein>
<reference evidence="2 3" key="1">
    <citation type="submission" date="2016-09" db="EMBL/GenBank/DDBJ databases">
        <title>Desulfuribacillus arsenicus sp. nov., an obligately anaerobic, dissimilatory arsenic- and antimonate-reducing bacterium isolated from anoxic sediments.</title>
        <authorList>
            <person name="Abin C.A."/>
            <person name="Hollibaugh J.T."/>
        </authorList>
    </citation>
    <scope>NUCLEOTIDE SEQUENCE [LARGE SCALE GENOMIC DNA]</scope>
    <source>
        <strain evidence="2 3">MLFW-2</strain>
    </source>
</reference>
<evidence type="ECO:0000313" key="3">
    <source>
        <dbReference type="Proteomes" id="UP000095255"/>
    </source>
</evidence>
<gene>
    <name evidence="2" type="ORF">BHU72_13505</name>
</gene>
<feature type="transmembrane region" description="Helical" evidence="1">
    <location>
        <begin position="156"/>
        <end position="175"/>
    </location>
</feature>
<sequence length="183" mass="20294">MGRERLITMMEIAILAGISVILGYLKFGALWAFGGSISLVMVPIFVIAYRRGWKAGIMTGFLVGVLHLITGATVVHPVQLVLDYPFAYTVLGFASAFSLQKADKAGVSPFWMIAGILLAATLRFISHFISGIIWFGEYAPEGMPVALYSFLYNISYLLPEVLITMVVVVLVARYYPRFFQVRK</sequence>
<comment type="caution">
    <text evidence="2">The sequence shown here is derived from an EMBL/GenBank/DDBJ whole genome shotgun (WGS) entry which is preliminary data.</text>
</comment>
<evidence type="ECO:0000256" key="1">
    <source>
        <dbReference type="SAM" id="Phobius"/>
    </source>
</evidence>
<dbReference type="RefSeq" id="WP_069701216.1">
    <property type="nucleotide sequence ID" value="NZ_MJAT01000004.1"/>
</dbReference>